<dbReference type="EMBL" id="LN483074">
    <property type="protein sequence ID" value="CEA02106.1"/>
    <property type="molecule type" value="Genomic_DNA"/>
</dbReference>
<feature type="domain" description="Ribulose bisphosphate carboxylase large subunit C-terminal" evidence="4">
    <location>
        <begin position="124"/>
        <end position="403"/>
    </location>
</feature>
<comment type="subunit">
    <text evidence="3">Homodimer.</text>
</comment>
<evidence type="ECO:0000256" key="1">
    <source>
        <dbReference type="ARBA" id="ARBA00022723"/>
    </source>
</evidence>
<accession>A0A078MBN9</accession>
<dbReference type="UniPathway" id="UPA00904">
    <property type="reaction ID" value="UER00876"/>
</dbReference>
<organism evidence="5">
    <name type="scientific">Metalysinibacillus saudimassiliensis</name>
    <dbReference type="NCBI Taxonomy" id="1461583"/>
    <lineage>
        <taxon>Bacteria</taxon>
        <taxon>Bacillati</taxon>
        <taxon>Bacillota</taxon>
        <taxon>Bacilli</taxon>
        <taxon>Bacillales</taxon>
        <taxon>Caryophanaceae</taxon>
        <taxon>Metalysinibacillus</taxon>
    </lineage>
</organism>
<evidence type="ECO:0000256" key="2">
    <source>
        <dbReference type="ARBA" id="ARBA00022842"/>
    </source>
</evidence>
<dbReference type="PATRIC" id="fig|1461583.4.peg.1095"/>
<dbReference type="InterPro" id="IPR036376">
    <property type="entry name" value="RuBisCO_lsu_C_sf"/>
</dbReference>
<dbReference type="AlphaFoldDB" id="A0A078MBN9"/>
<dbReference type="NCBIfam" id="NF007095">
    <property type="entry name" value="PRK09549.1"/>
    <property type="match status" value="1"/>
</dbReference>
<feature type="binding site" evidence="3">
    <location>
        <position position="334"/>
    </location>
    <ligand>
        <name>substrate</name>
    </ligand>
</feature>
<dbReference type="GO" id="GO:0043715">
    <property type="term" value="F:2,3-diketo-5-methylthiopentyl-1-phosphate enolase activity"/>
    <property type="evidence" value="ECO:0007669"/>
    <property type="project" value="UniProtKB-UniRule"/>
</dbReference>
<feature type="binding site" evidence="3">
    <location>
        <position position="174"/>
    </location>
    <ligand>
        <name>Mg(2+)</name>
        <dbReference type="ChEBI" id="CHEBI:18420"/>
    </ligand>
</feature>
<feature type="binding site" evidence="3">
    <location>
        <position position="262"/>
    </location>
    <ligand>
        <name>substrate</name>
    </ligand>
</feature>
<dbReference type="GO" id="GO:0016984">
    <property type="term" value="F:ribulose-bisphosphate carboxylase activity"/>
    <property type="evidence" value="ECO:0007669"/>
    <property type="project" value="InterPro"/>
</dbReference>
<sequence length="406" mass="43867">MTTITADYTSYSTPQQAARYAENIALGLTIGTWTNLPTLDQQQLQQHKGEVRSLEIFDEQPHPYNKNKVKIQFSISYPTVNFSPDIPAILTTVFGKLSLDGEIKLQDLHFGASLLRAFPGPRFGIEGIRDLTQVYNRPLLMSIFKTVIGRDLPYLATQLRAQAEGGVDIVKDDEILFDNPLTPFSKRITEGKKVLQATYEQTGHRTRYAVNLTGRTFDLRDKARLAKSLGADALLLNVHTYGYDVLQSLVEDDEIALPILAHPALSGAFISAERVGISAQLALGTLTRIAGADLSLFPSPYGNVALAKQTTDAIAQALTAKNSLKATFPVPSAGIHPGLVPQLIADFGMDCVINAGGGIHGHPNGAVGGALAFRQAIDATLQGLTLTEAASQHRDLQQALTLWGGQ</sequence>
<dbReference type="InterPro" id="IPR036422">
    <property type="entry name" value="RuBisCO_lsu_N_sf"/>
</dbReference>
<dbReference type="PANTHER" id="PTHR42704">
    <property type="entry name" value="RIBULOSE BISPHOSPHATE CARBOXYLASE"/>
    <property type="match status" value="1"/>
</dbReference>
<dbReference type="Gene3D" id="3.30.70.150">
    <property type="entry name" value="RuBisCO large subunit, N-terminal domain"/>
    <property type="match status" value="1"/>
</dbReference>
<keyword evidence="1 3" id="KW-0479">Metal-binding</keyword>
<feature type="modified residue" description="N6-carboxylysine" evidence="3">
    <location>
        <position position="171"/>
    </location>
</feature>
<dbReference type="SFLD" id="SFLDF00157">
    <property type="entry name" value="2_3-diketo-5-methylthiopentyl"/>
    <property type="match status" value="1"/>
</dbReference>
<feature type="binding site" description="via carbamate group" evidence="3">
    <location>
        <position position="171"/>
    </location>
    <ligand>
        <name>Mg(2+)</name>
        <dbReference type="ChEBI" id="CHEBI:18420"/>
    </ligand>
</feature>
<dbReference type="SUPFAM" id="SSF54966">
    <property type="entry name" value="RuBisCO, large subunit, small (N-terminal) domain"/>
    <property type="match status" value="1"/>
</dbReference>
<dbReference type="NCBIfam" id="TIGR03332">
    <property type="entry name" value="salvage_mtnW"/>
    <property type="match status" value="1"/>
</dbReference>
<comment type="miscellaneous">
    <text evidence="3">Has no RuBP-carboxylation activity.</text>
</comment>
<dbReference type="GO" id="GO:0015977">
    <property type="term" value="P:carbon fixation"/>
    <property type="evidence" value="ECO:0007669"/>
    <property type="project" value="InterPro"/>
</dbReference>
<feature type="active site" description="Proton acceptor" evidence="3">
    <location>
        <position position="96"/>
    </location>
</feature>
<dbReference type="InterPro" id="IPR017717">
    <property type="entry name" value="Diketo-Methiopentyl-P_enolase"/>
</dbReference>
<evidence type="ECO:0000259" key="4">
    <source>
        <dbReference type="Pfam" id="PF00016"/>
    </source>
</evidence>
<keyword evidence="2 3" id="KW-0460">Magnesium</keyword>
<dbReference type="GO" id="GO:0000287">
    <property type="term" value="F:magnesium ion binding"/>
    <property type="evidence" value="ECO:0007669"/>
    <property type="project" value="UniProtKB-UniRule"/>
</dbReference>
<protein>
    <recommendedName>
        <fullName evidence="3">2,3-diketo-5-methylthiopentyl-1-phosphate enolase</fullName>
        <shortName evidence="3">DK-MTP-1-P enolase</shortName>
        <ecNumber evidence="3">5.3.2.5</ecNumber>
    </recommendedName>
    <alternativeName>
        <fullName evidence="3">RuBisCO-like protein</fullName>
        <shortName evidence="3">RLP</shortName>
    </alternativeName>
</protein>
<dbReference type="Pfam" id="PF00016">
    <property type="entry name" value="RuBisCO_large"/>
    <property type="match status" value="1"/>
</dbReference>
<evidence type="ECO:0000256" key="3">
    <source>
        <dbReference type="HAMAP-Rule" id="MF_01679"/>
    </source>
</evidence>
<dbReference type="HOGENOM" id="CLU_031450_3_1_9"/>
<dbReference type="SFLD" id="SFLDS00014">
    <property type="entry name" value="RuBisCO"/>
    <property type="match status" value="1"/>
</dbReference>
<feature type="binding site" evidence="3">
    <location>
        <begin position="356"/>
        <end position="357"/>
    </location>
    <ligand>
        <name>substrate</name>
    </ligand>
</feature>
<comment type="function">
    <text evidence="3">Catalyzes the enolization of 2,3-diketo-5-methylthiopentyl-1-phosphate (DK-MTP-1-P) into 2-hydroxy-3-keto-5-methylthiopentenyl-1-phosphate (HK-MTPenyl-1-P).</text>
</comment>
<dbReference type="HAMAP" id="MF_01679">
    <property type="entry name" value="Salvage_MtnW"/>
    <property type="match status" value="1"/>
</dbReference>
<keyword evidence="3" id="KW-0486">Methionine biosynthesis</keyword>
<dbReference type="GO" id="GO:0019509">
    <property type="term" value="P:L-methionine salvage from methylthioadenosine"/>
    <property type="evidence" value="ECO:0007669"/>
    <property type="project" value="UniProtKB-UniRule"/>
</dbReference>
<evidence type="ECO:0000313" key="5">
    <source>
        <dbReference type="EMBL" id="CEA02106.1"/>
    </source>
</evidence>
<feature type="binding site" evidence="3">
    <location>
        <begin position="171"/>
        <end position="174"/>
    </location>
    <ligand>
        <name>substrate</name>
    </ligand>
</feature>
<name>A0A078MBN9_9BACL</name>
<gene>
    <name evidence="3 5" type="primary">mtnW</name>
    <name evidence="5" type="ORF">BN1050_01133</name>
</gene>
<dbReference type="InterPro" id="IPR000685">
    <property type="entry name" value="RuBisCO_lsu_C"/>
</dbReference>
<dbReference type="EC" id="5.3.2.5" evidence="3"/>
<dbReference type="SUPFAM" id="SSF51649">
    <property type="entry name" value="RuBisCo, C-terminal domain"/>
    <property type="match status" value="1"/>
</dbReference>
<comment type="pathway">
    <text evidence="3">Amino-acid biosynthesis; L-methionine biosynthesis via salvage pathway; L-methionine from S-methyl-5-thio-alpha-D-ribose 1-phosphate: step 3/6.</text>
</comment>
<dbReference type="Gene3D" id="3.20.20.110">
    <property type="entry name" value="Ribulose bisphosphate carboxylase, large subunit, C-terminal domain"/>
    <property type="match status" value="1"/>
</dbReference>
<comment type="cofactor">
    <cofactor evidence="3">
        <name>Mg(2+)</name>
        <dbReference type="ChEBI" id="CHEBI:18420"/>
    </cofactor>
    <text evidence="3">Binds 1 Mg(2+) ion per subunit.</text>
</comment>
<proteinExistence type="inferred from homology"/>
<feature type="binding site" evidence="3">
    <location>
        <position position="173"/>
    </location>
    <ligand>
        <name>Mg(2+)</name>
        <dbReference type="ChEBI" id="CHEBI:18420"/>
    </ligand>
</feature>
<comment type="catalytic activity">
    <reaction evidence="3">
        <text>5-methylsulfanyl-2,3-dioxopentyl phosphate = 2-hydroxy-5-methylsulfanyl-3-oxopent-1-enyl phosphate</text>
        <dbReference type="Rhea" id="RHEA:18769"/>
        <dbReference type="ChEBI" id="CHEBI:58828"/>
        <dbReference type="ChEBI" id="CHEBI:59505"/>
        <dbReference type="EC" id="5.3.2.5"/>
    </reaction>
</comment>
<dbReference type="SFLD" id="SFLDG00301">
    <property type="entry name" value="RuBisCO-like_proteins"/>
    <property type="match status" value="1"/>
</dbReference>
<keyword evidence="3" id="KW-0028">Amino-acid biosynthesis</keyword>
<feature type="binding site" evidence="3">
    <location>
        <position position="145"/>
    </location>
    <ligand>
        <name>substrate</name>
    </ligand>
</feature>
<reference evidence="5" key="1">
    <citation type="submission" date="2014-07" db="EMBL/GenBank/DDBJ databases">
        <authorList>
            <person name="Urmite Genomes Urmite Genomes"/>
        </authorList>
    </citation>
    <scope>NUCLEOTIDE SEQUENCE</scope>
    <source>
        <strain evidence="5">13S34_air</strain>
    </source>
</reference>
<dbReference type="InterPro" id="IPR033966">
    <property type="entry name" value="RuBisCO"/>
</dbReference>
<comment type="similarity">
    <text evidence="3">Belongs to the RuBisCO large chain family. Type IV subfamily.</text>
</comment>
<keyword evidence="3" id="KW-0413">Isomerase</keyword>
<dbReference type="PANTHER" id="PTHR42704:SF17">
    <property type="entry name" value="RIBULOSE BISPHOSPHATE CARBOXYLASE LARGE CHAIN"/>
    <property type="match status" value="1"/>
</dbReference>